<dbReference type="PANTHER" id="PTHR42711">
    <property type="entry name" value="ABC TRANSPORTER ATP-BINDING PROTEIN"/>
    <property type="match status" value="1"/>
</dbReference>
<comment type="similarity">
    <text evidence="8">Belongs to the ABC transporter superfamily. Drug exporter-1 (DrugE1) (TC 3.A.1.105) family.</text>
</comment>
<evidence type="ECO:0000256" key="2">
    <source>
        <dbReference type="ARBA" id="ARBA00022448"/>
    </source>
</evidence>
<evidence type="ECO:0000313" key="11">
    <source>
        <dbReference type="Proteomes" id="UP000178774"/>
    </source>
</evidence>
<dbReference type="GO" id="GO:0043215">
    <property type="term" value="P:daunorubicin transport"/>
    <property type="evidence" value="ECO:0007669"/>
    <property type="project" value="InterPro"/>
</dbReference>
<dbReference type="Gene3D" id="3.40.50.300">
    <property type="entry name" value="P-loop containing nucleotide triphosphate hydrolases"/>
    <property type="match status" value="1"/>
</dbReference>
<dbReference type="PROSITE" id="PS50893">
    <property type="entry name" value="ABC_TRANSPORTER_2"/>
    <property type="match status" value="1"/>
</dbReference>
<keyword evidence="3" id="KW-1003">Cell membrane</keyword>
<gene>
    <name evidence="10" type="ORF">A2822_03545</name>
</gene>
<evidence type="ECO:0000256" key="4">
    <source>
        <dbReference type="ARBA" id="ARBA00022741"/>
    </source>
</evidence>
<dbReference type="InterPro" id="IPR003593">
    <property type="entry name" value="AAA+_ATPase"/>
</dbReference>
<evidence type="ECO:0000256" key="7">
    <source>
        <dbReference type="ARBA" id="ARBA00023136"/>
    </source>
</evidence>
<evidence type="ECO:0000313" key="10">
    <source>
        <dbReference type="EMBL" id="OGZ65581.1"/>
    </source>
</evidence>
<sequence length="311" mass="33902">MENNGIIIQIRNLSKSYGKVHALENVSFDVKKGVILGLLGPNGAGKTTLVNILTTLLRPDGGTAMVSGFDVLANPSAVRSRIGLAGQFAAIDENLTGRENLELVGTLYHLPRAIAKKRAQKLLEEFSLTDAANRLAKTYSGGMRRRLDVASSLIGEPEILFLDEPTTGLDPQSRNELWTAIEGLVNRGTTVLLTTQYLEEADRLADHIIIMNEGKIVAQGTAKDLKSNLGKSVLEVHVKDRQKITTITTLLKQFDPSVNEAVEVVTIPITMGTQMLLEIIRQVELAGVELADIELRKPTLDEVFLTLTGKK</sequence>
<dbReference type="GO" id="GO:1900753">
    <property type="term" value="P:doxorubicin transport"/>
    <property type="evidence" value="ECO:0007669"/>
    <property type="project" value="InterPro"/>
</dbReference>
<dbReference type="InterPro" id="IPR017871">
    <property type="entry name" value="ABC_transporter-like_CS"/>
</dbReference>
<keyword evidence="6" id="KW-1278">Translocase</keyword>
<dbReference type="Pfam" id="PF00005">
    <property type="entry name" value="ABC_tran"/>
    <property type="match status" value="1"/>
</dbReference>
<dbReference type="InterPro" id="IPR005894">
    <property type="entry name" value="DrrA"/>
</dbReference>
<organism evidence="10 11">
    <name type="scientific">Candidatus Staskawiczbacteria bacterium RIFCSPHIGHO2_01_FULL_41_41</name>
    <dbReference type="NCBI Taxonomy" id="1802203"/>
    <lineage>
        <taxon>Bacteria</taxon>
        <taxon>Candidatus Staskawicziibacteriota</taxon>
    </lineage>
</organism>
<evidence type="ECO:0000256" key="5">
    <source>
        <dbReference type="ARBA" id="ARBA00022840"/>
    </source>
</evidence>
<keyword evidence="4" id="KW-0547">Nucleotide-binding</keyword>
<keyword evidence="5 10" id="KW-0067">ATP-binding</keyword>
<dbReference type="InterPro" id="IPR003439">
    <property type="entry name" value="ABC_transporter-like_ATP-bd"/>
</dbReference>
<dbReference type="InterPro" id="IPR050763">
    <property type="entry name" value="ABC_transporter_ATP-binding"/>
</dbReference>
<feature type="domain" description="ABC transporter" evidence="9">
    <location>
        <begin position="8"/>
        <end position="238"/>
    </location>
</feature>
<dbReference type="GO" id="GO:0005524">
    <property type="term" value="F:ATP binding"/>
    <property type="evidence" value="ECO:0007669"/>
    <property type="project" value="UniProtKB-KW"/>
</dbReference>
<dbReference type="FunFam" id="3.40.50.300:FF:000589">
    <property type="entry name" value="ABC transporter, ATP-binding subunit"/>
    <property type="match status" value="1"/>
</dbReference>
<evidence type="ECO:0000259" key="9">
    <source>
        <dbReference type="PROSITE" id="PS50893"/>
    </source>
</evidence>
<comment type="caution">
    <text evidence="10">The sequence shown here is derived from an EMBL/GenBank/DDBJ whole genome shotgun (WGS) entry which is preliminary data.</text>
</comment>
<dbReference type="AlphaFoldDB" id="A0A1G2HTM7"/>
<evidence type="ECO:0000256" key="3">
    <source>
        <dbReference type="ARBA" id="ARBA00022475"/>
    </source>
</evidence>
<dbReference type="SUPFAM" id="SSF52540">
    <property type="entry name" value="P-loop containing nucleoside triphosphate hydrolases"/>
    <property type="match status" value="1"/>
</dbReference>
<dbReference type="GO" id="GO:0016887">
    <property type="term" value="F:ATP hydrolysis activity"/>
    <property type="evidence" value="ECO:0007669"/>
    <property type="project" value="InterPro"/>
</dbReference>
<comment type="subcellular location">
    <subcellularLocation>
        <location evidence="1">Cell membrane</location>
        <topology evidence="1">Peripheral membrane protein</topology>
        <orientation evidence="1">Cytoplasmic side</orientation>
    </subcellularLocation>
</comment>
<evidence type="ECO:0000256" key="6">
    <source>
        <dbReference type="ARBA" id="ARBA00022967"/>
    </source>
</evidence>
<dbReference type="EMBL" id="MHOP01000020">
    <property type="protein sequence ID" value="OGZ65581.1"/>
    <property type="molecule type" value="Genomic_DNA"/>
</dbReference>
<dbReference type="PANTHER" id="PTHR42711:SF19">
    <property type="entry name" value="DOXORUBICIN RESISTANCE ATP-BINDING PROTEIN DRRA"/>
    <property type="match status" value="1"/>
</dbReference>
<dbReference type="Proteomes" id="UP000178774">
    <property type="component" value="Unassembled WGS sequence"/>
</dbReference>
<accession>A0A1G2HTM7</accession>
<evidence type="ECO:0000256" key="1">
    <source>
        <dbReference type="ARBA" id="ARBA00004413"/>
    </source>
</evidence>
<keyword evidence="2" id="KW-0813">Transport</keyword>
<dbReference type="SMART" id="SM00382">
    <property type="entry name" value="AAA"/>
    <property type="match status" value="1"/>
</dbReference>
<dbReference type="InterPro" id="IPR027417">
    <property type="entry name" value="P-loop_NTPase"/>
</dbReference>
<keyword evidence="7" id="KW-0472">Membrane</keyword>
<protein>
    <submittedName>
        <fullName evidence="10">Daunorubicin/doxorubicin resistance ABC transporter ATP-binding protein DrrA</fullName>
    </submittedName>
</protein>
<dbReference type="GO" id="GO:0005886">
    <property type="term" value="C:plasma membrane"/>
    <property type="evidence" value="ECO:0007669"/>
    <property type="project" value="UniProtKB-SubCell"/>
</dbReference>
<dbReference type="PROSITE" id="PS00211">
    <property type="entry name" value="ABC_TRANSPORTER_1"/>
    <property type="match status" value="1"/>
</dbReference>
<proteinExistence type="inferred from homology"/>
<name>A0A1G2HTM7_9BACT</name>
<reference evidence="10 11" key="1">
    <citation type="journal article" date="2016" name="Nat. Commun.">
        <title>Thousands of microbial genomes shed light on interconnected biogeochemical processes in an aquifer system.</title>
        <authorList>
            <person name="Anantharaman K."/>
            <person name="Brown C.T."/>
            <person name="Hug L.A."/>
            <person name="Sharon I."/>
            <person name="Castelle C.J."/>
            <person name="Probst A.J."/>
            <person name="Thomas B.C."/>
            <person name="Singh A."/>
            <person name="Wilkins M.J."/>
            <person name="Karaoz U."/>
            <person name="Brodie E.L."/>
            <person name="Williams K.H."/>
            <person name="Hubbard S.S."/>
            <person name="Banfield J.F."/>
        </authorList>
    </citation>
    <scope>NUCLEOTIDE SEQUENCE [LARGE SCALE GENOMIC DNA]</scope>
</reference>
<dbReference type="NCBIfam" id="TIGR01188">
    <property type="entry name" value="drrA"/>
    <property type="match status" value="1"/>
</dbReference>
<evidence type="ECO:0000256" key="8">
    <source>
        <dbReference type="ARBA" id="ARBA00049985"/>
    </source>
</evidence>